<reference evidence="2" key="1">
    <citation type="submission" date="2022-10" db="EMBL/GenBank/DDBJ databases">
        <title>Culturing micro-colonial fungi from biological soil crusts in the Mojave desert and describing Neophaeococcomyces mojavensis, and introducing the new genera and species Taxawa tesnikishii.</title>
        <authorList>
            <person name="Kurbessoian T."/>
            <person name="Stajich J.E."/>
        </authorList>
    </citation>
    <scope>NUCLEOTIDE SEQUENCE</scope>
    <source>
        <strain evidence="2">TK_41</strain>
    </source>
</reference>
<evidence type="ECO:0000256" key="1">
    <source>
        <dbReference type="SAM" id="MobiDB-lite"/>
    </source>
</evidence>
<protein>
    <submittedName>
        <fullName evidence="2">Uncharacterized protein</fullName>
    </submittedName>
</protein>
<feature type="compositionally biased region" description="Polar residues" evidence="1">
    <location>
        <begin position="34"/>
        <end position="44"/>
    </location>
</feature>
<dbReference type="AlphaFoldDB" id="A0AA39CCV1"/>
<feature type="region of interest" description="Disordered" evidence="1">
    <location>
        <begin position="1"/>
        <end position="109"/>
    </location>
</feature>
<dbReference type="EMBL" id="JAPDRK010000021">
    <property type="protein sequence ID" value="KAJ9603623.1"/>
    <property type="molecule type" value="Genomic_DNA"/>
</dbReference>
<evidence type="ECO:0000313" key="2">
    <source>
        <dbReference type="EMBL" id="KAJ9603623.1"/>
    </source>
</evidence>
<gene>
    <name evidence="2" type="ORF">H2200_011809</name>
</gene>
<organism evidence="2 3">
    <name type="scientific">Cladophialophora chaetospira</name>
    <dbReference type="NCBI Taxonomy" id="386627"/>
    <lineage>
        <taxon>Eukaryota</taxon>
        <taxon>Fungi</taxon>
        <taxon>Dikarya</taxon>
        <taxon>Ascomycota</taxon>
        <taxon>Pezizomycotina</taxon>
        <taxon>Eurotiomycetes</taxon>
        <taxon>Chaetothyriomycetidae</taxon>
        <taxon>Chaetothyriales</taxon>
        <taxon>Herpotrichiellaceae</taxon>
        <taxon>Cladophialophora</taxon>
    </lineage>
</organism>
<dbReference type="Proteomes" id="UP001172673">
    <property type="component" value="Unassembled WGS sequence"/>
</dbReference>
<evidence type="ECO:0000313" key="3">
    <source>
        <dbReference type="Proteomes" id="UP001172673"/>
    </source>
</evidence>
<keyword evidence="3" id="KW-1185">Reference proteome</keyword>
<proteinExistence type="predicted"/>
<feature type="compositionally biased region" description="Low complexity" evidence="1">
    <location>
        <begin position="91"/>
        <end position="109"/>
    </location>
</feature>
<feature type="compositionally biased region" description="Basic and acidic residues" evidence="1">
    <location>
        <begin position="7"/>
        <end position="31"/>
    </location>
</feature>
<sequence>MGRKRPRSADHSDGAEDAADRHTSRLRRAPERVVQQQEAGSSSRASRKRQRIESYAQNSYDPRQFQRSRDHREDEEDAVIHQESATKMTRDPASSSLADPPSDGPRQPG</sequence>
<accession>A0AA39CCV1</accession>
<name>A0AA39CCV1_9EURO</name>
<comment type="caution">
    <text evidence="2">The sequence shown here is derived from an EMBL/GenBank/DDBJ whole genome shotgun (WGS) entry which is preliminary data.</text>
</comment>